<evidence type="ECO:0000256" key="5">
    <source>
        <dbReference type="ARBA" id="ARBA00023136"/>
    </source>
</evidence>
<name>A0AAN6ERD0_EXODE</name>
<dbReference type="GO" id="GO:0007034">
    <property type="term" value="P:vacuolar transport"/>
    <property type="evidence" value="ECO:0007669"/>
    <property type="project" value="TreeGrafter"/>
</dbReference>
<feature type="compositionally biased region" description="Basic and acidic residues" evidence="6">
    <location>
        <begin position="596"/>
        <end position="605"/>
    </location>
</feature>
<dbReference type="CDD" id="cd14474">
    <property type="entry name" value="SPX_YDR089W"/>
    <property type="match status" value="1"/>
</dbReference>
<keyword evidence="3 7" id="KW-0812">Transmembrane</keyword>
<dbReference type="PANTHER" id="PTHR46140">
    <property type="entry name" value="VACUOLAR TRANSPORTER CHAPERONE 1-RELATED"/>
    <property type="match status" value="1"/>
</dbReference>
<proteinExistence type="predicted"/>
<comment type="subcellular location">
    <subcellularLocation>
        <location evidence="1">Vacuole membrane</location>
        <topology evidence="1">Multi-pass membrane protein</topology>
    </subcellularLocation>
</comment>
<keyword evidence="2" id="KW-0926">Vacuole</keyword>
<keyword evidence="4 7" id="KW-1133">Transmembrane helix</keyword>
<dbReference type="Gene3D" id="3.20.100.30">
    <property type="entry name" value="VTC, catalytic tunnel domain"/>
    <property type="match status" value="1"/>
</dbReference>
<dbReference type="PANTHER" id="PTHR46140:SF1">
    <property type="entry name" value="VACUOLAR TRANSPORTER CHAPERONE COMPLEX SUBUNIT 4-RELATED"/>
    <property type="match status" value="1"/>
</dbReference>
<dbReference type="GO" id="GO:0000329">
    <property type="term" value="C:fungal-type vacuole membrane"/>
    <property type="evidence" value="ECO:0007669"/>
    <property type="project" value="TreeGrafter"/>
</dbReference>
<feature type="transmembrane region" description="Helical" evidence="7">
    <location>
        <begin position="782"/>
        <end position="804"/>
    </location>
</feature>
<feature type="region of interest" description="Disordered" evidence="6">
    <location>
        <begin position="673"/>
        <end position="736"/>
    </location>
</feature>
<evidence type="ECO:0000256" key="4">
    <source>
        <dbReference type="ARBA" id="ARBA00022989"/>
    </source>
</evidence>
<sequence length="853" mass="94429">MKFGETLVQRSVPKWAAYNVKYNELKHVIKERTSAGAAVPVDIPAQGKSRWEELENQLFDLLAAEYDNVTLFLRSKQGEIERRLAQIEKQIGIARRAVQDNALDKPILQAHKYRQLVRDTEELADDIQNLARFAAVQRTAFRKILKKYRKWTGSTSLQTRLDVEVFSSNKLQTDFSDYLQQLSEVKTILTEELAGPMLTGRRQGGPTDGEQKRISASSKRSAIAQINNALLRGPLPFDAALLTVPYGEAAGSAFYWIHPDNLDEARMLLLRHMRDPAGSAAHSRRGSAESLESRKRLTSFSTANSAVSHMAVFDNAQRYIKDTSLSRPSRIALSAHWSRDPEAVVTLAGLSPTVSGGTLLTINRKSLSKALQRDNRAADDPAEVRPIQNYLSEHRDIKPLAEVCVSRSRYVGLTNSNEVANWATLDTNITVSPVDVFQLGQPQHDSQTGVAFPYAVLHIRWEFAPTPEVVRAFDASYLVERVQNFTLEDMAIHNVQTDLPQPSWRPLLEKDIRKVPVVPRNQRLGRSSRARLNASDAVGSSSGPPSADGPPSIFSLPLCGQSSATSDEGGRIGTPVTTTKSKGDTLTGRRHKQGKARPEVPDREQPPSGRYWNEFDDGDSDVNPGDEYVIYVDPNEPTFPGAETFSKTFGAMYNSFSKGTAKVISWLPLSSARLGSSNNGERSPLLGRQQSSEDPESSGSDTDEFYMPQPHQRQDHRRRDRTRRHGSGTYRPHQFLSRRQKALERTLFSFYSGLLALSYVLLLMSGILLATGRRKALVEVDAGVVAGIVFAEACAVTAVILIFMRKQRLSVVHWGIVGVMVASIVVLGVALLALMFAHNRSAAEKGGHSKLGL</sequence>
<feature type="compositionally biased region" description="Acidic residues" evidence="6">
    <location>
        <begin position="693"/>
        <end position="704"/>
    </location>
</feature>
<feature type="domain" description="SPX" evidence="8">
    <location>
        <begin position="1"/>
        <end position="162"/>
    </location>
</feature>
<dbReference type="GO" id="GO:0006799">
    <property type="term" value="P:polyphosphate biosynthetic process"/>
    <property type="evidence" value="ECO:0007669"/>
    <property type="project" value="UniProtKB-ARBA"/>
</dbReference>
<gene>
    <name evidence="9" type="ORF">HRR80_005717</name>
</gene>
<accession>A0AAN6ERD0</accession>
<dbReference type="InterPro" id="IPR042267">
    <property type="entry name" value="VTC_sf"/>
</dbReference>
<evidence type="ECO:0000313" key="9">
    <source>
        <dbReference type="EMBL" id="KAJ8990230.1"/>
    </source>
</evidence>
<feature type="compositionally biased region" description="Basic residues" evidence="6">
    <location>
        <begin position="714"/>
        <end position="726"/>
    </location>
</feature>
<dbReference type="InterPro" id="IPR004331">
    <property type="entry name" value="SPX_dom"/>
</dbReference>
<dbReference type="PROSITE" id="PS51382">
    <property type="entry name" value="SPX"/>
    <property type="match status" value="1"/>
</dbReference>
<evidence type="ECO:0000256" key="7">
    <source>
        <dbReference type="SAM" id="Phobius"/>
    </source>
</evidence>
<dbReference type="GO" id="GO:0033254">
    <property type="term" value="C:vacuolar transporter chaperone complex"/>
    <property type="evidence" value="ECO:0007669"/>
    <property type="project" value="TreeGrafter"/>
</dbReference>
<dbReference type="Proteomes" id="UP001161757">
    <property type="component" value="Unassembled WGS sequence"/>
</dbReference>
<keyword evidence="5 7" id="KW-0472">Membrane</keyword>
<feature type="transmembrane region" description="Helical" evidence="7">
    <location>
        <begin position="748"/>
        <end position="770"/>
    </location>
</feature>
<reference evidence="9" key="1">
    <citation type="submission" date="2023-01" db="EMBL/GenBank/DDBJ databases">
        <title>Exophiala dermititidis isolated from Cystic Fibrosis Patient.</title>
        <authorList>
            <person name="Kurbessoian T."/>
            <person name="Crocker A."/>
            <person name="Murante D."/>
            <person name="Hogan D.A."/>
            <person name="Stajich J.E."/>
        </authorList>
    </citation>
    <scope>NUCLEOTIDE SEQUENCE</scope>
    <source>
        <strain evidence="9">Ex8</strain>
    </source>
</reference>
<evidence type="ECO:0000256" key="2">
    <source>
        <dbReference type="ARBA" id="ARBA00022554"/>
    </source>
</evidence>
<evidence type="ECO:0000313" key="10">
    <source>
        <dbReference type="Proteomes" id="UP001161757"/>
    </source>
</evidence>
<comment type="caution">
    <text evidence="9">The sequence shown here is derived from an EMBL/GenBank/DDBJ whole genome shotgun (WGS) entry which is preliminary data.</text>
</comment>
<dbReference type="EMBL" id="JAJGCB010000011">
    <property type="protein sequence ID" value="KAJ8990230.1"/>
    <property type="molecule type" value="Genomic_DNA"/>
</dbReference>
<dbReference type="GO" id="GO:0016237">
    <property type="term" value="P:microautophagy"/>
    <property type="evidence" value="ECO:0007669"/>
    <property type="project" value="TreeGrafter"/>
</dbReference>
<evidence type="ECO:0000256" key="3">
    <source>
        <dbReference type="ARBA" id="ARBA00022692"/>
    </source>
</evidence>
<evidence type="ECO:0000256" key="1">
    <source>
        <dbReference type="ARBA" id="ARBA00004128"/>
    </source>
</evidence>
<dbReference type="InterPro" id="IPR051572">
    <property type="entry name" value="VTC_Complex_Subunit"/>
</dbReference>
<evidence type="ECO:0000256" key="6">
    <source>
        <dbReference type="SAM" id="MobiDB-lite"/>
    </source>
</evidence>
<dbReference type="AlphaFoldDB" id="A0AAN6ERD0"/>
<protein>
    <recommendedName>
        <fullName evidence="8">SPX domain-containing protein</fullName>
    </recommendedName>
</protein>
<feature type="region of interest" description="Disordered" evidence="6">
    <location>
        <begin position="518"/>
        <end position="626"/>
    </location>
</feature>
<feature type="transmembrane region" description="Helical" evidence="7">
    <location>
        <begin position="816"/>
        <end position="837"/>
    </location>
</feature>
<evidence type="ECO:0000259" key="8">
    <source>
        <dbReference type="PROSITE" id="PS51382"/>
    </source>
</evidence>
<feature type="compositionally biased region" description="Low complexity" evidence="6">
    <location>
        <begin position="534"/>
        <end position="552"/>
    </location>
</feature>
<dbReference type="GO" id="GO:0042144">
    <property type="term" value="P:vacuole fusion, non-autophagic"/>
    <property type="evidence" value="ECO:0007669"/>
    <property type="project" value="TreeGrafter"/>
</dbReference>
<organism evidence="9 10">
    <name type="scientific">Exophiala dermatitidis</name>
    <name type="common">Black yeast-like fungus</name>
    <name type="synonym">Wangiella dermatitidis</name>
    <dbReference type="NCBI Taxonomy" id="5970"/>
    <lineage>
        <taxon>Eukaryota</taxon>
        <taxon>Fungi</taxon>
        <taxon>Dikarya</taxon>
        <taxon>Ascomycota</taxon>
        <taxon>Pezizomycotina</taxon>
        <taxon>Eurotiomycetes</taxon>
        <taxon>Chaetothyriomycetidae</taxon>
        <taxon>Chaetothyriales</taxon>
        <taxon>Herpotrichiellaceae</taxon>
        <taxon>Exophiala</taxon>
    </lineage>
</organism>